<reference evidence="2" key="1">
    <citation type="journal article" date="2020" name="Nature">
        <title>Giant virus diversity and host interactions through global metagenomics.</title>
        <authorList>
            <person name="Schulz F."/>
            <person name="Roux S."/>
            <person name="Paez-Espino D."/>
            <person name="Jungbluth S."/>
            <person name="Walsh D.A."/>
            <person name="Denef V.J."/>
            <person name="McMahon K.D."/>
            <person name="Konstantinidis K.T."/>
            <person name="Eloe-Fadrosh E.A."/>
            <person name="Kyrpides N.C."/>
            <person name="Woyke T."/>
        </authorList>
    </citation>
    <scope>NUCLEOTIDE SEQUENCE</scope>
    <source>
        <strain evidence="2">GVMAG-M-3300009182-67</strain>
    </source>
</reference>
<keyword evidence="1" id="KW-1133">Transmembrane helix</keyword>
<keyword evidence="1" id="KW-0812">Transmembrane</keyword>
<name>A0A6C0AYT1_9ZZZZ</name>
<dbReference type="AlphaFoldDB" id="A0A6C0AYT1"/>
<keyword evidence="1" id="KW-0472">Membrane</keyword>
<organism evidence="2">
    <name type="scientific">viral metagenome</name>
    <dbReference type="NCBI Taxonomy" id="1070528"/>
    <lineage>
        <taxon>unclassified sequences</taxon>
        <taxon>metagenomes</taxon>
        <taxon>organismal metagenomes</taxon>
    </lineage>
</organism>
<evidence type="ECO:0000256" key="1">
    <source>
        <dbReference type="SAM" id="Phobius"/>
    </source>
</evidence>
<evidence type="ECO:0000313" key="2">
    <source>
        <dbReference type="EMBL" id="QHS85012.1"/>
    </source>
</evidence>
<feature type="transmembrane region" description="Helical" evidence="1">
    <location>
        <begin position="86"/>
        <end position="107"/>
    </location>
</feature>
<proteinExistence type="predicted"/>
<sequence length="122" mass="14185">MNVIVPVDEIAEILFDNSEALPNDIYIHFMNLLKRYHEHPCESTEKEIRDYLKKIAKPVRIKLERYLPPKPFCVCTIYTEGFMKSYLFWGTIFVVCVTLGALMFTAITQTNSKRTQSSNSTK</sequence>
<protein>
    <submittedName>
        <fullName evidence="2">Uncharacterized protein</fullName>
    </submittedName>
</protein>
<accession>A0A6C0AYT1</accession>
<dbReference type="EMBL" id="MN739039">
    <property type="protein sequence ID" value="QHS85012.1"/>
    <property type="molecule type" value="Genomic_DNA"/>
</dbReference>